<dbReference type="Pfam" id="PF00202">
    <property type="entry name" value="Aminotran_3"/>
    <property type="match status" value="1"/>
</dbReference>
<dbReference type="GO" id="GO:0030170">
    <property type="term" value="F:pyridoxal phosphate binding"/>
    <property type="evidence" value="ECO:0007669"/>
    <property type="project" value="InterPro"/>
</dbReference>
<evidence type="ECO:0000256" key="3">
    <source>
        <dbReference type="ARBA" id="ARBA00022576"/>
    </source>
</evidence>
<comment type="similarity">
    <text evidence="2">Belongs to the class-III pyridoxal-phosphate-dependent aminotransferase family.</text>
</comment>
<evidence type="ECO:0000256" key="5">
    <source>
        <dbReference type="ARBA" id="ARBA00022898"/>
    </source>
</evidence>
<dbReference type="GO" id="GO:0008483">
    <property type="term" value="F:transaminase activity"/>
    <property type="evidence" value="ECO:0007669"/>
    <property type="project" value="UniProtKB-KW"/>
</dbReference>
<accession>A0A450WH92</accession>
<dbReference type="PANTHER" id="PTHR43552:SF2">
    <property type="entry name" value="DIAMINOBUTYRATE--2-OXOGLUTARATE TRANSAMINASE"/>
    <property type="match status" value="1"/>
</dbReference>
<dbReference type="InterPro" id="IPR015424">
    <property type="entry name" value="PyrdxlP-dep_Trfase"/>
</dbReference>
<dbReference type="InterPro" id="IPR005814">
    <property type="entry name" value="Aminotrans_3"/>
</dbReference>
<name>A0A450WH92_9GAMM</name>
<keyword evidence="3 6" id="KW-0032">Aminotransferase</keyword>
<dbReference type="SUPFAM" id="SSF53383">
    <property type="entry name" value="PLP-dependent transferases"/>
    <property type="match status" value="1"/>
</dbReference>
<sequence>MEIFEELESNVRSYVRLFPAVFDTAQGSCLFDDLGNRFIDFFAGGGALNYGHNHPTVKKALIDYLKRDGVMHSLDKATVAKRAFLRKFRDTILTPRNLTYKIQFIGPTGTDAVEAALKLARRVV</sequence>
<dbReference type="EMBL" id="CAADFN010000023">
    <property type="protein sequence ID" value="VFK16365.1"/>
    <property type="molecule type" value="Genomic_DNA"/>
</dbReference>
<evidence type="ECO:0000313" key="6">
    <source>
        <dbReference type="EMBL" id="VFK16365.1"/>
    </source>
</evidence>
<protein>
    <submittedName>
        <fullName evidence="6">Aminotransferase class-III</fullName>
    </submittedName>
</protein>
<dbReference type="PANTHER" id="PTHR43552">
    <property type="entry name" value="DIAMINOBUTYRATE--2-OXOGLUTARATE AMINOTRANSFERASE"/>
    <property type="match status" value="1"/>
</dbReference>
<dbReference type="Gene3D" id="3.90.1150.10">
    <property type="entry name" value="Aspartate Aminotransferase, domain 1"/>
    <property type="match status" value="1"/>
</dbReference>
<dbReference type="InterPro" id="IPR004637">
    <property type="entry name" value="Dat"/>
</dbReference>
<proteinExistence type="inferred from homology"/>
<dbReference type="InterPro" id="IPR015421">
    <property type="entry name" value="PyrdxlP-dep_Trfase_major"/>
</dbReference>
<reference evidence="6" key="1">
    <citation type="submission" date="2019-02" db="EMBL/GenBank/DDBJ databases">
        <authorList>
            <person name="Gruber-Vodicka R. H."/>
            <person name="Seah K. B. B."/>
        </authorList>
    </citation>
    <scope>NUCLEOTIDE SEQUENCE</scope>
    <source>
        <strain evidence="6">BECK_BY7</strain>
    </source>
</reference>
<dbReference type="InterPro" id="IPR015422">
    <property type="entry name" value="PyrdxlP-dep_Trfase_small"/>
</dbReference>
<evidence type="ECO:0000256" key="4">
    <source>
        <dbReference type="ARBA" id="ARBA00022679"/>
    </source>
</evidence>
<organism evidence="6">
    <name type="scientific">Candidatus Kentrum sp. LFY</name>
    <dbReference type="NCBI Taxonomy" id="2126342"/>
    <lineage>
        <taxon>Bacteria</taxon>
        <taxon>Pseudomonadati</taxon>
        <taxon>Pseudomonadota</taxon>
        <taxon>Gammaproteobacteria</taxon>
        <taxon>Candidatus Kentrum</taxon>
    </lineage>
</organism>
<dbReference type="AlphaFoldDB" id="A0A450WH92"/>
<dbReference type="Gene3D" id="3.40.640.10">
    <property type="entry name" value="Type I PLP-dependent aspartate aminotransferase-like (Major domain)"/>
    <property type="match status" value="1"/>
</dbReference>
<gene>
    <name evidence="6" type="ORF">BECKLFY1418C_GA0070996_10231</name>
</gene>
<evidence type="ECO:0000256" key="2">
    <source>
        <dbReference type="ARBA" id="ARBA00008954"/>
    </source>
</evidence>
<keyword evidence="5" id="KW-0663">Pyridoxal phosphate</keyword>
<evidence type="ECO:0000256" key="1">
    <source>
        <dbReference type="ARBA" id="ARBA00001933"/>
    </source>
</evidence>
<comment type="cofactor">
    <cofactor evidence="1">
        <name>pyridoxal 5'-phosphate</name>
        <dbReference type="ChEBI" id="CHEBI:597326"/>
    </cofactor>
</comment>
<keyword evidence="4 6" id="KW-0808">Transferase</keyword>